<accession>A0ABP1GGY1</accession>
<dbReference type="HAMAP" id="MF_00109">
    <property type="entry name" value="Shikimate_kinase"/>
    <property type="match status" value="1"/>
</dbReference>
<dbReference type="PANTHER" id="PTHR21087:SF16">
    <property type="entry name" value="SHIKIMATE KINASE 1, CHLOROPLASTIC"/>
    <property type="match status" value="1"/>
</dbReference>
<dbReference type="SUPFAM" id="SSF52540">
    <property type="entry name" value="P-loop containing nucleoside triphosphate hydrolases"/>
    <property type="match status" value="1"/>
</dbReference>
<evidence type="ECO:0000256" key="7">
    <source>
        <dbReference type="ARBA" id="ARBA00022741"/>
    </source>
</evidence>
<reference evidence="13 14" key="1">
    <citation type="submission" date="2024-06" db="EMBL/GenBank/DDBJ databases">
        <authorList>
            <person name="Kraege A."/>
            <person name="Thomma B."/>
        </authorList>
    </citation>
    <scope>NUCLEOTIDE SEQUENCE [LARGE SCALE GENOMIC DNA]</scope>
</reference>
<dbReference type="InterPro" id="IPR031322">
    <property type="entry name" value="Shikimate/glucono_kinase"/>
</dbReference>
<dbReference type="Gene3D" id="3.40.50.300">
    <property type="entry name" value="P-loop containing nucleotide triphosphate hydrolases"/>
    <property type="match status" value="1"/>
</dbReference>
<comment type="caution">
    <text evidence="13">The sequence shown here is derived from an EMBL/GenBank/DDBJ whole genome shotgun (WGS) entry which is preliminary data.</text>
</comment>
<evidence type="ECO:0000256" key="2">
    <source>
        <dbReference type="ARBA" id="ARBA00004842"/>
    </source>
</evidence>
<keyword evidence="9" id="KW-0067">ATP-binding</keyword>
<evidence type="ECO:0000256" key="10">
    <source>
        <dbReference type="ARBA" id="ARBA00023141"/>
    </source>
</evidence>
<feature type="region of interest" description="Disordered" evidence="12">
    <location>
        <begin position="253"/>
        <end position="281"/>
    </location>
</feature>
<dbReference type="Proteomes" id="UP001497392">
    <property type="component" value="Unassembled WGS sequence"/>
</dbReference>
<evidence type="ECO:0000256" key="11">
    <source>
        <dbReference type="ARBA" id="ARBA00048567"/>
    </source>
</evidence>
<comment type="similarity">
    <text evidence="3">Belongs to the shikimate kinase family.</text>
</comment>
<comment type="pathway">
    <text evidence="2">Metabolic intermediate biosynthesis; chorismate biosynthesis; chorismate from D-erythrose 4-phosphate and phosphoenolpyruvate: step 5/7.</text>
</comment>
<evidence type="ECO:0000313" key="13">
    <source>
        <dbReference type="EMBL" id="CAL5229508.1"/>
    </source>
</evidence>
<comment type="function">
    <text evidence="1">Catalyzes the specific phosphorylation of the 3-hydroxyl group of shikimic acid using ATP as a cosubstrate.</text>
</comment>
<dbReference type="InterPro" id="IPR000623">
    <property type="entry name" value="Shikimate_kinase/TSH1"/>
</dbReference>
<keyword evidence="5" id="KW-0028">Amino-acid biosynthesis</keyword>
<proteinExistence type="inferred from homology"/>
<sequence length="281" mass="30506">MLSSWQLLQRNWTIAELHKVEGLDEPMADYGVLTQKMQDLAAEVQGQLEGTSIYLVGMMGSGKSTVGKLVASALKYPFLDSDTLIEQLAGCTISDIFREEGEESFREVESQVLQELMPFKAVVVSTGGGAVVRRQNWGFMQHGVVVWLTGSPELLSRRALRDGTATRPLLSQNNGQAKGTGDEYAAAVDRMRNILAERQHAYSMADVQIPLETSPSDPGDVGAAPAVVAYRLLKALSERLKKDAAAREAAKDFEIKQSGEVPSSMRVMPSRGESAATSAEE</sequence>
<evidence type="ECO:0000256" key="6">
    <source>
        <dbReference type="ARBA" id="ARBA00022679"/>
    </source>
</evidence>
<dbReference type="CDD" id="cd00464">
    <property type="entry name" value="SK"/>
    <property type="match status" value="1"/>
</dbReference>
<keyword evidence="7" id="KW-0547">Nucleotide-binding</keyword>
<keyword evidence="14" id="KW-1185">Reference proteome</keyword>
<organism evidence="13 14">
    <name type="scientific">Coccomyxa viridis</name>
    <dbReference type="NCBI Taxonomy" id="1274662"/>
    <lineage>
        <taxon>Eukaryota</taxon>
        <taxon>Viridiplantae</taxon>
        <taxon>Chlorophyta</taxon>
        <taxon>core chlorophytes</taxon>
        <taxon>Trebouxiophyceae</taxon>
        <taxon>Trebouxiophyceae incertae sedis</taxon>
        <taxon>Coccomyxaceae</taxon>
        <taxon>Coccomyxa</taxon>
    </lineage>
</organism>
<keyword evidence="6" id="KW-0808">Transferase</keyword>
<evidence type="ECO:0000256" key="12">
    <source>
        <dbReference type="SAM" id="MobiDB-lite"/>
    </source>
</evidence>
<evidence type="ECO:0000313" key="14">
    <source>
        <dbReference type="Proteomes" id="UP001497392"/>
    </source>
</evidence>
<name>A0ABP1GGY1_9CHLO</name>
<dbReference type="PROSITE" id="PS01128">
    <property type="entry name" value="SHIKIMATE_KINASE"/>
    <property type="match status" value="1"/>
</dbReference>
<dbReference type="InterPro" id="IPR027417">
    <property type="entry name" value="P-loop_NTPase"/>
</dbReference>
<dbReference type="InterPro" id="IPR023000">
    <property type="entry name" value="Shikimate_kinase_CS"/>
</dbReference>
<comment type="catalytic activity">
    <reaction evidence="11">
        <text>shikimate + ATP = 3-phosphoshikimate + ADP + H(+)</text>
        <dbReference type="Rhea" id="RHEA:13121"/>
        <dbReference type="ChEBI" id="CHEBI:15378"/>
        <dbReference type="ChEBI" id="CHEBI:30616"/>
        <dbReference type="ChEBI" id="CHEBI:36208"/>
        <dbReference type="ChEBI" id="CHEBI:145989"/>
        <dbReference type="ChEBI" id="CHEBI:456216"/>
        <dbReference type="EC" id="2.7.1.71"/>
    </reaction>
</comment>
<evidence type="ECO:0000256" key="5">
    <source>
        <dbReference type="ARBA" id="ARBA00022605"/>
    </source>
</evidence>
<evidence type="ECO:0000256" key="1">
    <source>
        <dbReference type="ARBA" id="ARBA00002641"/>
    </source>
</evidence>
<keyword evidence="8" id="KW-0418">Kinase</keyword>
<dbReference type="Pfam" id="PF01202">
    <property type="entry name" value="SKI"/>
    <property type="match status" value="1"/>
</dbReference>
<evidence type="ECO:0000256" key="9">
    <source>
        <dbReference type="ARBA" id="ARBA00022840"/>
    </source>
</evidence>
<gene>
    <name evidence="13" type="primary">g12844</name>
    <name evidence="13" type="ORF">VP750_LOCUS11414</name>
</gene>
<dbReference type="EC" id="2.7.1.71" evidence="4"/>
<dbReference type="PANTHER" id="PTHR21087">
    <property type="entry name" value="SHIKIMATE KINASE"/>
    <property type="match status" value="1"/>
</dbReference>
<dbReference type="PRINTS" id="PR01100">
    <property type="entry name" value="SHIKIMTKNASE"/>
</dbReference>
<evidence type="ECO:0000256" key="3">
    <source>
        <dbReference type="ARBA" id="ARBA00006997"/>
    </source>
</evidence>
<dbReference type="EMBL" id="CAXHTA020000020">
    <property type="protein sequence ID" value="CAL5229508.1"/>
    <property type="molecule type" value="Genomic_DNA"/>
</dbReference>
<evidence type="ECO:0000256" key="8">
    <source>
        <dbReference type="ARBA" id="ARBA00022777"/>
    </source>
</evidence>
<evidence type="ECO:0000256" key="4">
    <source>
        <dbReference type="ARBA" id="ARBA00012154"/>
    </source>
</evidence>
<keyword evidence="10" id="KW-0057">Aromatic amino acid biosynthesis</keyword>
<protein>
    <recommendedName>
        <fullName evidence="4">shikimate kinase</fullName>
        <ecNumber evidence="4">2.7.1.71</ecNumber>
    </recommendedName>
</protein>